<organism evidence="1 2">
    <name type="scientific">Lottiidibacillus patelloidae</name>
    <dbReference type="NCBI Taxonomy" id="2670334"/>
    <lineage>
        <taxon>Bacteria</taxon>
        <taxon>Bacillati</taxon>
        <taxon>Bacillota</taxon>
        <taxon>Bacilli</taxon>
        <taxon>Bacillales</taxon>
        <taxon>Bacillaceae</taxon>
        <taxon>Lottiidibacillus</taxon>
    </lineage>
</organism>
<keyword evidence="2" id="KW-1185">Reference proteome</keyword>
<accession>A0A263BW62</accession>
<dbReference type="EMBL" id="NPIA01000002">
    <property type="protein sequence ID" value="OZM57983.1"/>
    <property type="molecule type" value="Genomic_DNA"/>
</dbReference>
<reference evidence="2" key="1">
    <citation type="submission" date="2017-08" db="EMBL/GenBank/DDBJ databases">
        <authorList>
            <person name="Huang Z."/>
        </authorList>
    </citation>
    <scope>NUCLEOTIDE SEQUENCE [LARGE SCALE GENOMIC DNA]</scope>
    <source>
        <strain evidence="2">SA5d-4</strain>
    </source>
</reference>
<evidence type="ECO:0000313" key="1">
    <source>
        <dbReference type="EMBL" id="OZM57983.1"/>
    </source>
</evidence>
<protein>
    <recommendedName>
        <fullName evidence="3">Radical SAM protein</fullName>
    </recommendedName>
</protein>
<dbReference type="Proteomes" id="UP000217083">
    <property type="component" value="Unassembled WGS sequence"/>
</dbReference>
<reference evidence="1 2" key="2">
    <citation type="submission" date="2017-09" db="EMBL/GenBank/DDBJ databases">
        <title>Bacillus patelloidae sp. nov., isolated from the intestinal tract of a marine limpet.</title>
        <authorList>
            <person name="Liu R."/>
            <person name="Dong C."/>
            <person name="Shao Z."/>
        </authorList>
    </citation>
    <scope>NUCLEOTIDE SEQUENCE [LARGE SCALE GENOMIC DNA]</scope>
    <source>
        <strain evidence="1 2">SA5d-4</strain>
    </source>
</reference>
<name>A0A263BW62_9BACI</name>
<gene>
    <name evidence="1" type="ORF">CIB95_06400</name>
</gene>
<proteinExistence type="predicted"/>
<evidence type="ECO:0008006" key="3">
    <source>
        <dbReference type="Google" id="ProtNLM"/>
    </source>
</evidence>
<dbReference type="RefSeq" id="WP_094923375.1">
    <property type="nucleotide sequence ID" value="NZ_NPIA01000002.1"/>
</dbReference>
<evidence type="ECO:0000313" key="2">
    <source>
        <dbReference type="Proteomes" id="UP000217083"/>
    </source>
</evidence>
<comment type="caution">
    <text evidence="1">The sequence shown here is derived from an EMBL/GenBank/DDBJ whole genome shotgun (WGS) entry which is preliminary data.</text>
</comment>
<dbReference type="AlphaFoldDB" id="A0A263BW62"/>
<sequence length="105" mass="12578">MSYTFEYDNRLGITIPDLHKFWDQYSKEEQAEILFKWEKIRGTIPDRIKDLEIEINNKQEQLNVEENFEKSCQLNSDIAELASIINDLWLWFRANQRIDSGKTHA</sequence>